<dbReference type="InterPro" id="IPR002611">
    <property type="entry name" value="IstB_ATP-bd"/>
</dbReference>
<evidence type="ECO:0000313" key="6">
    <source>
        <dbReference type="Proteomes" id="UP000184080"/>
    </source>
</evidence>
<protein>
    <submittedName>
        <fullName evidence="5">DNA replication protein DnaC</fullName>
    </submittedName>
</protein>
<dbReference type="STRING" id="1121298.SAMN05444401_0002"/>
<evidence type="ECO:0000313" key="5">
    <source>
        <dbReference type="EMBL" id="SHJ88729.1"/>
    </source>
</evidence>
<comment type="similarity">
    <text evidence="1">Belongs to the IS21/IS1162 putative ATP-binding protein family.</text>
</comment>
<name>A0A1M6MZ38_9CLOT</name>
<evidence type="ECO:0000256" key="1">
    <source>
        <dbReference type="ARBA" id="ARBA00008059"/>
    </source>
</evidence>
<dbReference type="EMBL" id="FQZO01000010">
    <property type="protein sequence ID" value="SHJ88729.1"/>
    <property type="molecule type" value="Genomic_DNA"/>
</dbReference>
<keyword evidence="2" id="KW-0547">Nucleotide-binding</keyword>
<dbReference type="InterPro" id="IPR027417">
    <property type="entry name" value="P-loop_NTPase"/>
</dbReference>
<evidence type="ECO:0000256" key="2">
    <source>
        <dbReference type="ARBA" id="ARBA00022741"/>
    </source>
</evidence>
<proteinExistence type="inferred from homology"/>
<evidence type="ECO:0000256" key="3">
    <source>
        <dbReference type="ARBA" id="ARBA00022840"/>
    </source>
</evidence>
<feature type="domain" description="AAA+ ATPase" evidence="4">
    <location>
        <begin position="103"/>
        <end position="236"/>
    </location>
</feature>
<dbReference type="RefSeq" id="WP_073011422.1">
    <property type="nucleotide sequence ID" value="NZ_FQZO01000010.1"/>
</dbReference>
<dbReference type="SUPFAM" id="SSF52540">
    <property type="entry name" value="P-loop containing nucleoside triphosphate hydrolases"/>
    <property type="match status" value="1"/>
</dbReference>
<evidence type="ECO:0000259" key="4">
    <source>
        <dbReference type="SMART" id="SM00382"/>
    </source>
</evidence>
<organism evidence="5 6">
    <name type="scientific">Clostridium amylolyticum</name>
    <dbReference type="NCBI Taxonomy" id="1121298"/>
    <lineage>
        <taxon>Bacteria</taxon>
        <taxon>Bacillati</taxon>
        <taxon>Bacillota</taxon>
        <taxon>Clostridia</taxon>
        <taxon>Eubacteriales</taxon>
        <taxon>Clostridiaceae</taxon>
        <taxon>Clostridium</taxon>
    </lineage>
</organism>
<dbReference type="NCBIfam" id="NF038214">
    <property type="entry name" value="IS21_help_AAA"/>
    <property type="match status" value="1"/>
</dbReference>
<dbReference type="InterPro" id="IPR028350">
    <property type="entry name" value="DNAC/IstB-like"/>
</dbReference>
<dbReference type="Gene3D" id="3.40.50.300">
    <property type="entry name" value="P-loop containing nucleotide triphosphate hydrolases"/>
    <property type="match status" value="1"/>
</dbReference>
<dbReference type="Pfam" id="PF01695">
    <property type="entry name" value="IstB_IS21"/>
    <property type="match status" value="1"/>
</dbReference>
<dbReference type="Proteomes" id="UP000184080">
    <property type="component" value="Unassembled WGS sequence"/>
</dbReference>
<reference evidence="5 6" key="1">
    <citation type="submission" date="2016-11" db="EMBL/GenBank/DDBJ databases">
        <authorList>
            <person name="Jaros S."/>
            <person name="Januszkiewicz K."/>
            <person name="Wedrychowicz H."/>
        </authorList>
    </citation>
    <scope>NUCLEOTIDE SEQUENCE [LARGE SCALE GENOMIC DNA]</scope>
    <source>
        <strain evidence="5 6">DSM 21864</strain>
    </source>
</reference>
<dbReference type="PIRSF" id="PIRSF003073">
    <property type="entry name" value="DNAC_TnpB_IstB"/>
    <property type="match status" value="1"/>
</dbReference>
<keyword evidence="6" id="KW-1185">Reference proteome</keyword>
<dbReference type="GO" id="GO:0006260">
    <property type="term" value="P:DNA replication"/>
    <property type="evidence" value="ECO:0007669"/>
    <property type="project" value="TreeGrafter"/>
</dbReference>
<dbReference type="InterPro" id="IPR003593">
    <property type="entry name" value="AAA+_ATPase"/>
</dbReference>
<dbReference type="SMART" id="SM00382">
    <property type="entry name" value="AAA"/>
    <property type="match status" value="1"/>
</dbReference>
<keyword evidence="3" id="KW-0067">ATP-binding</keyword>
<dbReference type="InterPro" id="IPR047661">
    <property type="entry name" value="IstB"/>
</dbReference>
<gene>
    <name evidence="5" type="ORF">SAMN05444401_0002</name>
</gene>
<dbReference type="GO" id="GO:0005524">
    <property type="term" value="F:ATP binding"/>
    <property type="evidence" value="ECO:0007669"/>
    <property type="project" value="UniProtKB-KW"/>
</dbReference>
<dbReference type="PANTHER" id="PTHR30050:SF4">
    <property type="entry name" value="ATP-BINDING PROTEIN RV3427C IN INSERTION SEQUENCE-RELATED"/>
    <property type="match status" value="1"/>
</dbReference>
<accession>A0A1M6MZ38</accession>
<sequence length="252" mass="29226">MKINKGIDIEIQRLLKQFKLPDMHNKYEEAIESAIKEKLSYREFLYNLLILEEQGKKERLRIRNIKKANFDGNKTLDDFDFAFSKSINQDKIRDLATLRFIEKRENIVFVGPPGVGKSHLSEAIGMRACEEGKTVLFANAIDLMEDLSSAVRNGALKQKFSKLLKIDLLIIDDIGYLKMDKEKESLFFQLIRQRYEKKSLIVTTNLPFNRWDDIFTSELAAAAVLDRLLHHSHVISITGDSFRVKQNFREGQ</sequence>
<dbReference type="AlphaFoldDB" id="A0A1M6MZ38"/>
<dbReference type="PANTHER" id="PTHR30050">
    <property type="entry name" value="CHROMOSOMAL REPLICATION INITIATOR PROTEIN DNAA"/>
    <property type="match status" value="1"/>
</dbReference>
<dbReference type="CDD" id="cd00009">
    <property type="entry name" value="AAA"/>
    <property type="match status" value="1"/>
</dbReference>